<dbReference type="PROSITE" id="PS51194">
    <property type="entry name" value="HELICASE_CTER"/>
    <property type="match status" value="1"/>
</dbReference>
<keyword evidence="3 7" id="KW-0347">Helicase</keyword>
<feature type="domain" description="Helicase C-terminal" evidence="6">
    <location>
        <begin position="201"/>
        <end position="369"/>
    </location>
</feature>
<dbReference type="InterPro" id="IPR011545">
    <property type="entry name" value="DEAD/DEAH_box_helicase_dom"/>
</dbReference>
<dbReference type="Proteomes" id="UP000076268">
    <property type="component" value="Unassembled WGS sequence"/>
</dbReference>
<dbReference type="SUPFAM" id="SSF52540">
    <property type="entry name" value="P-loop containing nucleoside triphosphate hydrolases"/>
    <property type="match status" value="1"/>
</dbReference>
<dbReference type="InterPro" id="IPR001650">
    <property type="entry name" value="Helicase_C-like"/>
</dbReference>
<dbReference type="PIRSF" id="PIRSF005496">
    <property type="entry name" value="ATP_hel_hrpB"/>
    <property type="match status" value="1"/>
</dbReference>
<keyword evidence="4" id="KW-0067">ATP-binding</keyword>
<dbReference type="OrthoDB" id="9808833at2"/>
<dbReference type="RefSeq" id="WP_066236811.1">
    <property type="nucleotide sequence ID" value="NZ_LSGP01000001.1"/>
</dbReference>
<feature type="domain" description="Helicase ATP-binding" evidence="5">
    <location>
        <begin position="14"/>
        <end position="178"/>
    </location>
</feature>
<evidence type="ECO:0000256" key="4">
    <source>
        <dbReference type="ARBA" id="ARBA00022840"/>
    </source>
</evidence>
<evidence type="ECO:0000256" key="2">
    <source>
        <dbReference type="ARBA" id="ARBA00022801"/>
    </source>
</evidence>
<dbReference type="Pfam" id="PF00270">
    <property type="entry name" value="DEAD"/>
    <property type="match status" value="1"/>
</dbReference>
<dbReference type="CDD" id="cd18791">
    <property type="entry name" value="SF2_C_RHA"/>
    <property type="match status" value="1"/>
</dbReference>
<accession>A0A154BVZ5</accession>
<dbReference type="InterPro" id="IPR049614">
    <property type="entry name" value="HrpB_DEXH"/>
</dbReference>
<evidence type="ECO:0000259" key="6">
    <source>
        <dbReference type="PROSITE" id="PS51194"/>
    </source>
</evidence>
<dbReference type="Gene3D" id="1.20.120.1080">
    <property type="match status" value="1"/>
</dbReference>
<dbReference type="NCBIfam" id="TIGR01970">
    <property type="entry name" value="DEAH_box_HrpB"/>
    <property type="match status" value="1"/>
</dbReference>
<organism evidence="7 8">
    <name type="scientific">Anaerosporomusa subterranea</name>
    <dbReference type="NCBI Taxonomy" id="1794912"/>
    <lineage>
        <taxon>Bacteria</taxon>
        <taxon>Bacillati</taxon>
        <taxon>Bacillota</taxon>
        <taxon>Negativicutes</taxon>
        <taxon>Acetonemataceae</taxon>
        <taxon>Anaerosporomusa</taxon>
    </lineage>
</organism>
<dbReference type="GO" id="GO:0004386">
    <property type="term" value="F:helicase activity"/>
    <property type="evidence" value="ECO:0007669"/>
    <property type="project" value="UniProtKB-KW"/>
</dbReference>
<gene>
    <name evidence="7" type="ORF">AXX12_00820</name>
</gene>
<comment type="caution">
    <text evidence="7">The sequence shown here is derived from an EMBL/GenBank/DDBJ whole genome shotgun (WGS) entry which is preliminary data.</text>
</comment>
<dbReference type="SMART" id="SM00847">
    <property type="entry name" value="HA2"/>
    <property type="match status" value="1"/>
</dbReference>
<name>A0A154BVZ5_ANASB</name>
<dbReference type="GO" id="GO:0005524">
    <property type="term" value="F:ATP binding"/>
    <property type="evidence" value="ECO:0007669"/>
    <property type="project" value="UniProtKB-KW"/>
</dbReference>
<keyword evidence="1" id="KW-0547">Nucleotide-binding</keyword>
<dbReference type="STRING" id="1794912.AXX12_00820"/>
<dbReference type="SMART" id="SM00490">
    <property type="entry name" value="HELICc"/>
    <property type="match status" value="1"/>
</dbReference>
<keyword evidence="2" id="KW-0378">Hydrolase</keyword>
<evidence type="ECO:0000313" key="7">
    <source>
        <dbReference type="EMBL" id="KYZ78121.1"/>
    </source>
</evidence>
<dbReference type="InterPro" id="IPR013689">
    <property type="entry name" value="RNA_helicase_ATP-dep_HrpB_C"/>
</dbReference>
<dbReference type="Pfam" id="PF00271">
    <property type="entry name" value="Helicase_C"/>
    <property type="match status" value="1"/>
</dbReference>
<evidence type="ECO:0000256" key="1">
    <source>
        <dbReference type="ARBA" id="ARBA00022741"/>
    </source>
</evidence>
<proteinExistence type="predicted"/>
<protein>
    <submittedName>
        <fullName evidence="7">ATP-dependent helicase</fullName>
    </submittedName>
</protein>
<dbReference type="CDD" id="cd17990">
    <property type="entry name" value="DEXHc_HrpB"/>
    <property type="match status" value="1"/>
</dbReference>
<dbReference type="Pfam" id="PF08482">
    <property type="entry name" value="HrpB_C"/>
    <property type="match status" value="1"/>
</dbReference>
<dbReference type="InterPro" id="IPR010225">
    <property type="entry name" value="HrpB"/>
</dbReference>
<dbReference type="GO" id="GO:0003676">
    <property type="term" value="F:nucleic acid binding"/>
    <property type="evidence" value="ECO:0007669"/>
    <property type="project" value="InterPro"/>
</dbReference>
<dbReference type="PROSITE" id="PS51192">
    <property type="entry name" value="HELICASE_ATP_BIND_1"/>
    <property type="match status" value="1"/>
</dbReference>
<dbReference type="InterPro" id="IPR027417">
    <property type="entry name" value="P-loop_NTPase"/>
</dbReference>
<dbReference type="SMART" id="SM00487">
    <property type="entry name" value="DEXDc"/>
    <property type="match status" value="1"/>
</dbReference>
<dbReference type="PANTHER" id="PTHR43519:SF1">
    <property type="entry name" value="ATP-DEPENDENT RNA HELICASE HRPB"/>
    <property type="match status" value="1"/>
</dbReference>
<dbReference type="Gene3D" id="3.40.50.300">
    <property type="entry name" value="P-loop containing nucleotide triphosphate hydrolases"/>
    <property type="match status" value="2"/>
</dbReference>
<keyword evidence="8" id="KW-1185">Reference proteome</keyword>
<dbReference type="GO" id="GO:0016787">
    <property type="term" value="F:hydrolase activity"/>
    <property type="evidence" value="ECO:0007669"/>
    <property type="project" value="UniProtKB-KW"/>
</dbReference>
<dbReference type="PANTHER" id="PTHR43519">
    <property type="entry name" value="ATP-DEPENDENT RNA HELICASE HRPB"/>
    <property type="match status" value="1"/>
</dbReference>
<dbReference type="InterPro" id="IPR014001">
    <property type="entry name" value="Helicase_ATP-bd"/>
</dbReference>
<reference evidence="7 8" key="1">
    <citation type="submission" date="2016-02" db="EMBL/GenBank/DDBJ databases">
        <title>Anaerosporomusa subterraneum gen. nov., sp. nov., a spore-forming obligate anaerobe isolated from saprolite.</title>
        <authorList>
            <person name="Choi J.K."/>
            <person name="Shah M."/>
            <person name="Yee N."/>
        </authorList>
    </citation>
    <scope>NUCLEOTIDE SEQUENCE [LARGE SCALE GENOMIC DNA]</scope>
    <source>
        <strain evidence="7 8">RU4</strain>
    </source>
</reference>
<dbReference type="EMBL" id="LSGP01000001">
    <property type="protein sequence ID" value="KYZ78121.1"/>
    <property type="molecule type" value="Genomic_DNA"/>
</dbReference>
<dbReference type="InterPro" id="IPR007502">
    <property type="entry name" value="Helicase-assoc_dom"/>
</dbReference>
<evidence type="ECO:0000256" key="3">
    <source>
        <dbReference type="ARBA" id="ARBA00022806"/>
    </source>
</evidence>
<evidence type="ECO:0000259" key="5">
    <source>
        <dbReference type="PROSITE" id="PS51192"/>
    </source>
</evidence>
<sequence>MLTLPIGELLPALLDTLAIHTNAVLTAPPGSGKTTRIPLALLNAPWLAGRRILMLEPRRLATRAAAHYMASLLGESVGETVGYRMRLDTKVGKNTRIEVVTEGVLTRMLQTDPGLDGVGVLIFDEFHERSLQADLGLAFSLQAQAVLRPDLRILIMSATIDSAPVAELLDAAPVLTGQGQLFPVETRWLARPPQERLETAIARQIIETLTNETGDILVFLPGEAEIRRVESLLLQQDRKQARIAPLYGSLSQAEQDQALLPSPAGQRKVVLATAIAETSLTVEGVRVVIDSGLMRAPRFSPRTGMTRLETVAVSKASADQRRGRAGRLGPGICWRMWTKEADGRLEERSRPEILEADLAPLALQLAAWGTQPQELKWLDMPPAAALAQAQELLQNLGALAGNLLTDHGRRLADSGLHPRLAHMIVLAQKLAVGGLGCDLAALLSERDVLRNSERKNDADLRLRLEALQQQHPSCRQVVAQSHYLRRWFGIDQRREEDLEACGLLLCFAYPDRIAQRRADGRFLLTNGRGASFTNVQPLSSEPYICIAELDDKGPESRIYLAAPVTLADLKHQFNESIQTETQITWDREAKAVRARRLEKLGALVLSDVPMHEPDSEACIAVLLAGVREEGLGVLPWSRSSRQFRQRVQFMQRLDLTWPDLSDEMLISTLENWLAAYVYAMKSVADLQRLNLTGIFESMLTWEQRQKLDEYAPTHLTVPSGQRLPLDYSDPEAPSLAVRLQELFGMAETPRIGQKRVPLTLRLLSPAQRPVQVTKDLASFWRTGYFAVKKELLGRYPKHYWPDDPLQATPTHRVRPSS</sequence>
<dbReference type="AlphaFoldDB" id="A0A154BVZ5"/>
<evidence type="ECO:0000313" key="8">
    <source>
        <dbReference type="Proteomes" id="UP000076268"/>
    </source>
</evidence>
<dbReference type="InterPro" id="IPR056329">
    <property type="entry name" value="CON_HrpB"/>
</dbReference>
<dbReference type="Pfam" id="PF24473">
    <property type="entry name" value="CON_HrpB"/>
    <property type="match status" value="1"/>
</dbReference>
<dbReference type="FunFam" id="3.40.50.300:FF:002125">
    <property type="entry name" value="ATP-dependent helicase HrpB"/>
    <property type="match status" value="1"/>
</dbReference>